<organism evidence="1">
    <name type="scientific">Rouxiella sp. WC2420</name>
    <dbReference type="NCBI Taxonomy" id="3234145"/>
    <lineage>
        <taxon>Bacteria</taxon>
        <taxon>Pseudomonadati</taxon>
        <taxon>Pseudomonadota</taxon>
        <taxon>Gammaproteobacteria</taxon>
        <taxon>Enterobacterales</taxon>
        <taxon>Yersiniaceae</taxon>
        <taxon>Rouxiella</taxon>
    </lineage>
</organism>
<reference evidence="1" key="1">
    <citation type="submission" date="2024-07" db="EMBL/GenBank/DDBJ databases">
        <authorList>
            <person name="Biller S.J."/>
        </authorList>
    </citation>
    <scope>NUCLEOTIDE SEQUENCE</scope>
    <source>
        <strain evidence="1">WC2420</strain>
    </source>
</reference>
<sequence length="213" mass="22718">MRIHLLHTAESNIAVFKAAAVELNIPAEYLRHHVREDLLQACEMAGGLTQSIRQQTVETLLQLAEDAEVVLLTCSTLGPAAEDAAKQTSVRMLRVDLALAETALAAEGHISVLYAVETTKGPTLKLFADVQGEREADISFSWVAEAWERFKQGNSAGYLQLIAAAADKAYQNGAEVVVLAQASMAGAANLTQFGIPLTSPQCGLRAAMSPETA</sequence>
<dbReference type="EMBL" id="CP165628">
    <property type="protein sequence ID" value="XDU71459.1"/>
    <property type="molecule type" value="Genomic_DNA"/>
</dbReference>
<protein>
    <submittedName>
        <fullName evidence="1">Aspartate/glutamate racemase family protein</fullName>
    </submittedName>
</protein>
<dbReference type="RefSeq" id="WP_369788704.1">
    <property type="nucleotide sequence ID" value="NZ_CP165628.1"/>
</dbReference>
<gene>
    <name evidence="1" type="ORF">AB3G37_18190</name>
</gene>
<proteinExistence type="predicted"/>
<dbReference type="Pfam" id="PF01177">
    <property type="entry name" value="Asp_Glu_race"/>
    <property type="match status" value="1"/>
</dbReference>
<dbReference type="GO" id="GO:0047661">
    <property type="term" value="F:amino-acid racemase activity"/>
    <property type="evidence" value="ECO:0007669"/>
    <property type="project" value="InterPro"/>
</dbReference>
<evidence type="ECO:0000313" key="1">
    <source>
        <dbReference type="EMBL" id="XDU71459.1"/>
    </source>
</evidence>
<name>A0AB39VN91_9GAMM</name>
<accession>A0AB39VN91</accession>
<dbReference type="AlphaFoldDB" id="A0AB39VN91"/>
<dbReference type="InterPro" id="IPR015942">
    <property type="entry name" value="Asp/Glu/hydantoin_racemase"/>
</dbReference>